<organism evidence="1">
    <name type="scientific">marine sediment metagenome</name>
    <dbReference type="NCBI Taxonomy" id="412755"/>
    <lineage>
        <taxon>unclassified sequences</taxon>
        <taxon>metagenomes</taxon>
        <taxon>ecological metagenomes</taxon>
    </lineage>
</organism>
<protein>
    <submittedName>
        <fullName evidence="1">Uncharacterized protein</fullName>
    </submittedName>
</protein>
<proteinExistence type="predicted"/>
<dbReference type="AlphaFoldDB" id="A0A0F9UDI0"/>
<gene>
    <name evidence="1" type="ORF">LCGC14_0221180</name>
</gene>
<name>A0A0F9UDI0_9ZZZZ</name>
<reference evidence="1" key="1">
    <citation type="journal article" date="2015" name="Nature">
        <title>Complex archaea that bridge the gap between prokaryotes and eukaryotes.</title>
        <authorList>
            <person name="Spang A."/>
            <person name="Saw J.H."/>
            <person name="Jorgensen S.L."/>
            <person name="Zaremba-Niedzwiedzka K."/>
            <person name="Martijn J."/>
            <person name="Lind A.E."/>
            <person name="van Eijk R."/>
            <person name="Schleper C."/>
            <person name="Guy L."/>
            <person name="Ettema T.J."/>
        </authorList>
    </citation>
    <scope>NUCLEOTIDE SEQUENCE</scope>
</reference>
<sequence length="56" mass="6408">MIKKKKQDDFWEPCLRANGRMEWICPCGVGHGNHVHGCCGKECCNRDDFPGKTENK</sequence>
<evidence type="ECO:0000313" key="1">
    <source>
        <dbReference type="EMBL" id="KKN91250.1"/>
    </source>
</evidence>
<dbReference type="EMBL" id="LAZR01000105">
    <property type="protein sequence ID" value="KKN91250.1"/>
    <property type="molecule type" value="Genomic_DNA"/>
</dbReference>
<accession>A0A0F9UDI0</accession>
<comment type="caution">
    <text evidence="1">The sequence shown here is derived from an EMBL/GenBank/DDBJ whole genome shotgun (WGS) entry which is preliminary data.</text>
</comment>